<reference evidence="3" key="2">
    <citation type="submission" date="2020-05" db="UniProtKB">
        <authorList>
            <consortium name="EnsemblMetazoa"/>
        </authorList>
    </citation>
    <scope>IDENTIFICATION</scope>
</reference>
<organism evidence="2">
    <name type="scientific">Anopheles sinensis</name>
    <name type="common">Mosquito</name>
    <dbReference type="NCBI Taxonomy" id="74873"/>
    <lineage>
        <taxon>Eukaryota</taxon>
        <taxon>Metazoa</taxon>
        <taxon>Ecdysozoa</taxon>
        <taxon>Arthropoda</taxon>
        <taxon>Hexapoda</taxon>
        <taxon>Insecta</taxon>
        <taxon>Pterygota</taxon>
        <taxon>Neoptera</taxon>
        <taxon>Endopterygota</taxon>
        <taxon>Diptera</taxon>
        <taxon>Nematocera</taxon>
        <taxon>Culicoidea</taxon>
        <taxon>Culicidae</taxon>
        <taxon>Anophelinae</taxon>
        <taxon>Anopheles</taxon>
    </lineage>
</organism>
<keyword evidence="4" id="KW-1185">Reference proteome</keyword>
<feature type="compositionally biased region" description="Basic and acidic residues" evidence="1">
    <location>
        <begin position="49"/>
        <end position="63"/>
    </location>
</feature>
<evidence type="ECO:0000256" key="1">
    <source>
        <dbReference type="SAM" id="MobiDB-lite"/>
    </source>
</evidence>
<evidence type="ECO:0000313" key="4">
    <source>
        <dbReference type="Proteomes" id="UP000030765"/>
    </source>
</evidence>
<feature type="region of interest" description="Disordered" evidence="1">
    <location>
        <begin position="49"/>
        <end position="81"/>
    </location>
</feature>
<protein>
    <submittedName>
        <fullName evidence="2 3">Uncharacterized protein</fullName>
    </submittedName>
</protein>
<sequence length="137" mass="15004">MDTCVFLNLLPERRIDETLVATCLTTPVRARATKGATVCNLLMAISHQIETKEKPSRRSEERSGTMQPDAKNGGLKRNGSSPILPCWPRGKLLLLLLFHATDIGVRITEAHKAWLGAGTPRECPSSSSGFENFSKVT</sequence>
<evidence type="ECO:0000313" key="3">
    <source>
        <dbReference type="EnsemblMetazoa" id="ASIC017531-PA"/>
    </source>
</evidence>
<dbReference type="EnsemblMetazoa" id="ASIC017531-RA">
    <property type="protein sequence ID" value="ASIC017531-PA"/>
    <property type="gene ID" value="ASIC017531"/>
</dbReference>
<dbReference type="AlphaFoldDB" id="A0A084WGT4"/>
<dbReference type="Proteomes" id="UP000030765">
    <property type="component" value="Unassembled WGS sequence"/>
</dbReference>
<dbReference type="EMBL" id="ATLV01023716">
    <property type="status" value="NOT_ANNOTATED_CDS"/>
    <property type="molecule type" value="Genomic_DNA"/>
</dbReference>
<proteinExistence type="predicted"/>
<dbReference type="VEuPathDB" id="VectorBase:ASIC017531"/>
<reference evidence="2 4" key="1">
    <citation type="journal article" date="2014" name="BMC Genomics">
        <title>Genome sequence of Anopheles sinensis provides insight into genetics basis of mosquito competence for malaria parasites.</title>
        <authorList>
            <person name="Zhou D."/>
            <person name="Zhang D."/>
            <person name="Ding G."/>
            <person name="Shi L."/>
            <person name="Hou Q."/>
            <person name="Ye Y."/>
            <person name="Xu Y."/>
            <person name="Zhou H."/>
            <person name="Xiong C."/>
            <person name="Li S."/>
            <person name="Yu J."/>
            <person name="Hong S."/>
            <person name="Yu X."/>
            <person name="Zou P."/>
            <person name="Chen C."/>
            <person name="Chang X."/>
            <person name="Wang W."/>
            <person name="Lv Y."/>
            <person name="Sun Y."/>
            <person name="Ma L."/>
            <person name="Shen B."/>
            <person name="Zhu C."/>
        </authorList>
    </citation>
    <scope>NUCLEOTIDE SEQUENCE [LARGE SCALE GENOMIC DNA]</scope>
</reference>
<accession>A0A084WGT4</accession>
<gene>
    <name evidence="2" type="ORF">ZHAS_00017531</name>
</gene>
<dbReference type="EMBL" id="KE525345">
    <property type="protein sequence ID" value="KFB49428.1"/>
    <property type="molecule type" value="Genomic_DNA"/>
</dbReference>
<name>A0A084WGT4_ANOSI</name>
<evidence type="ECO:0000313" key="2">
    <source>
        <dbReference type="EMBL" id="KFB49428.1"/>
    </source>
</evidence>